<evidence type="ECO:0000259" key="5">
    <source>
        <dbReference type="Pfam" id="PF01385"/>
    </source>
</evidence>
<dbReference type="InterPro" id="IPR001959">
    <property type="entry name" value="Transposase"/>
</dbReference>
<organism evidence="7 8">
    <name type="scientific">Ktedonobacter racemifer DSM 44963</name>
    <dbReference type="NCBI Taxonomy" id="485913"/>
    <lineage>
        <taxon>Bacteria</taxon>
        <taxon>Bacillati</taxon>
        <taxon>Chloroflexota</taxon>
        <taxon>Ktedonobacteria</taxon>
        <taxon>Ktedonobacterales</taxon>
        <taxon>Ktedonobacteraceae</taxon>
        <taxon>Ktedonobacter</taxon>
    </lineage>
</organism>
<keyword evidence="2" id="KW-0815">Transposition</keyword>
<dbReference type="Pfam" id="PF01385">
    <property type="entry name" value="OrfB_IS605"/>
    <property type="match status" value="1"/>
</dbReference>
<evidence type="ECO:0000256" key="2">
    <source>
        <dbReference type="ARBA" id="ARBA00022578"/>
    </source>
</evidence>
<proteinExistence type="inferred from homology"/>
<evidence type="ECO:0000313" key="7">
    <source>
        <dbReference type="EMBL" id="EFH89679.1"/>
    </source>
</evidence>
<keyword evidence="3" id="KW-0238">DNA-binding</keyword>
<accession>D6TJS2</accession>
<feature type="domain" description="Probable transposase IS891/IS1136/IS1341" evidence="5">
    <location>
        <begin position="173"/>
        <end position="287"/>
    </location>
</feature>
<dbReference type="NCBIfam" id="TIGR01766">
    <property type="entry name" value="IS200/IS605 family accessory protein TnpB-like domain"/>
    <property type="match status" value="1"/>
</dbReference>
<evidence type="ECO:0000259" key="6">
    <source>
        <dbReference type="Pfam" id="PF07282"/>
    </source>
</evidence>
<dbReference type="EMBL" id="ADVG01000001">
    <property type="protein sequence ID" value="EFH89679.1"/>
    <property type="molecule type" value="Genomic_DNA"/>
</dbReference>
<dbReference type="AlphaFoldDB" id="D6TJS2"/>
<keyword evidence="4" id="KW-0233">DNA recombination</keyword>
<dbReference type="InterPro" id="IPR010095">
    <property type="entry name" value="Cas12f1-like_TNB"/>
</dbReference>
<reference evidence="7 8" key="1">
    <citation type="journal article" date="2011" name="Stand. Genomic Sci.">
        <title>Non-contiguous finished genome sequence and contextual data of the filamentous soil bacterium Ktedonobacter racemifer type strain (SOSP1-21).</title>
        <authorList>
            <person name="Chang Y.J."/>
            <person name="Land M."/>
            <person name="Hauser L."/>
            <person name="Chertkov O."/>
            <person name="Del Rio T.G."/>
            <person name="Nolan M."/>
            <person name="Copeland A."/>
            <person name="Tice H."/>
            <person name="Cheng J.F."/>
            <person name="Lucas S."/>
            <person name="Han C."/>
            <person name="Goodwin L."/>
            <person name="Pitluck S."/>
            <person name="Ivanova N."/>
            <person name="Ovchinikova G."/>
            <person name="Pati A."/>
            <person name="Chen A."/>
            <person name="Palaniappan K."/>
            <person name="Mavromatis K."/>
            <person name="Liolios K."/>
            <person name="Brettin T."/>
            <person name="Fiebig A."/>
            <person name="Rohde M."/>
            <person name="Abt B."/>
            <person name="Goker M."/>
            <person name="Detter J.C."/>
            <person name="Woyke T."/>
            <person name="Bristow J."/>
            <person name="Eisen J.A."/>
            <person name="Markowitz V."/>
            <person name="Hugenholtz P."/>
            <person name="Kyrpides N.C."/>
            <person name="Klenk H.P."/>
            <person name="Lapidus A."/>
        </authorList>
    </citation>
    <scope>NUCLEOTIDE SEQUENCE [LARGE SCALE GENOMIC DNA]</scope>
    <source>
        <strain evidence="8">DSM 44963</strain>
    </source>
</reference>
<dbReference type="GO" id="GO:0003677">
    <property type="term" value="F:DNA binding"/>
    <property type="evidence" value="ECO:0007669"/>
    <property type="project" value="UniProtKB-KW"/>
</dbReference>
<name>D6TJS2_KTERA</name>
<dbReference type="Pfam" id="PF07282">
    <property type="entry name" value="Cas12f1-like_TNB"/>
    <property type="match status" value="1"/>
</dbReference>
<dbReference type="STRING" id="485913.Krac_11244"/>
<comment type="similarity">
    <text evidence="1">In the C-terminal section; belongs to the transposase 35 family.</text>
</comment>
<dbReference type="NCBIfam" id="NF040570">
    <property type="entry name" value="guided_TnpB"/>
    <property type="match status" value="1"/>
</dbReference>
<dbReference type="eggNOG" id="COG0675">
    <property type="taxonomic scope" value="Bacteria"/>
</dbReference>
<feature type="domain" description="Cas12f1-like TNB" evidence="6">
    <location>
        <begin position="309"/>
        <end position="389"/>
    </location>
</feature>
<protein>
    <submittedName>
        <fullName evidence="7">Transposase, IS605 OrfB family</fullName>
    </submittedName>
</protein>
<evidence type="ECO:0000256" key="1">
    <source>
        <dbReference type="ARBA" id="ARBA00008761"/>
    </source>
</evidence>
<dbReference type="GO" id="GO:0032196">
    <property type="term" value="P:transposition"/>
    <property type="evidence" value="ECO:0007669"/>
    <property type="project" value="UniProtKB-KW"/>
</dbReference>
<comment type="caution">
    <text evidence="7">The sequence shown here is derived from an EMBL/GenBank/DDBJ whole genome shotgun (WGS) entry which is preliminary data.</text>
</comment>
<gene>
    <name evidence="7" type="ORF">Krac_11244</name>
</gene>
<evidence type="ECO:0000256" key="3">
    <source>
        <dbReference type="ARBA" id="ARBA00023125"/>
    </source>
</evidence>
<sequence length="416" mass="48323">MKSVQLVEQHCISKIDPSYEIIDEAAFKSKNLYNAANYEYRQAFFHEGTYLNYSEVQKRMQLHEAYKALPAKVSQQILMVLDSNWKGFKEGLKAYYEAPSKFRERPHPPKYKHKTEGRNILIYTIQAISRGKNGLKRGLIKPSMLPVEIQTKQKDIHQVRIIPRNGYYVVEVVYSKKPVQKHVDPSFCVAIDLGVTNLVAITSNRESFIPQLVNGRKLKSINQWYNKRMKELKLCLPKEERDRTTKQMERITNHRNRQVNHYLHAASKRIIDFLVKEGVGTIIAGKNLFWKQEVDMGRRNNQNFVQIPHARFIDMLTYKAELVGIQLEIQEESYTSKASFLDLDPIPTYKPNDETEYTFSGKRIGRRNRLYCTKDRNIICADVNGSYNILRKSRPDAFAKGVAAYVVQPSRLAITV</sequence>
<evidence type="ECO:0000256" key="4">
    <source>
        <dbReference type="ARBA" id="ARBA00023172"/>
    </source>
</evidence>
<dbReference type="GO" id="GO:0006310">
    <property type="term" value="P:DNA recombination"/>
    <property type="evidence" value="ECO:0007669"/>
    <property type="project" value="UniProtKB-KW"/>
</dbReference>
<dbReference type="InParanoid" id="D6TJS2"/>
<evidence type="ECO:0000313" key="8">
    <source>
        <dbReference type="Proteomes" id="UP000004508"/>
    </source>
</evidence>
<keyword evidence="8" id="KW-1185">Reference proteome</keyword>
<dbReference type="Proteomes" id="UP000004508">
    <property type="component" value="Unassembled WGS sequence"/>
</dbReference>